<sequence length="249" mass="29459">MPAITKVSPYRSGEVRFGRRPHGIDTTVRTYQLTPEQLERLRNGESLDDILKDRESVKEEKDMSNKKIDLTVEEYIDLRRQGFSDAVIAAIKNITKQQLYSWKSFRKEKIAQLEKELEQQGTESQETAKNEPADSETITEDAGEDAGIEWLKRETIHARKLLAEKEQECERLRQEVEHYKELFETVMANKEQLHKEILVLENEIQRLKEQVNELRQQKDRREESWVDATRELRALRLYALQKLQKDVYD</sequence>
<keyword evidence="1" id="KW-0624">Polysaccharide degradation</keyword>
<keyword evidence="1" id="KW-0378">Hydrolase</keyword>
<keyword evidence="1" id="KW-0326">Glycosidase</keyword>
<name>A0AC59HJE9_9VIRU</name>
<keyword evidence="1" id="KW-0119">Carbohydrate metabolism</keyword>
<organism evidence="1 2">
    <name type="scientific">Geobacillus phage phiOH2</name>
    <dbReference type="NCBI Taxonomy" id="3378811"/>
    <lineage>
        <taxon>Viruses</taxon>
    </lineage>
</organism>
<dbReference type="Proteomes" id="UP000014986">
    <property type="component" value="Segment"/>
</dbReference>
<evidence type="ECO:0000313" key="2">
    <source>
        <dbReference type="Proteomes" id="UP000014986"/>
    </source>
</evidence>
<accession>A0AC59HJE9</accession>
<protein>
    <submittedName>
        <fullName evidence="1">Predicted xylanase/chitin deacetylase</fullName>
    </submittedName>
</protein>
<reference evidence="1" key="1">
    <citation type="submission" date="2013-06" db="EMBL/GenBank/DDBJ databases">
        <title>Characterization of Strabovirus phi OH2 infected to Geobacillus kaustophilus NBRC102445.</title>
        <authorList>
            <person name="Doi K."/>
            <person name="Martono H."/>
            <person name="Nagayoshi Y."/>
            <person name="Tsuda K."/>
            <person name="Fujino Y."/>
            <person name="Ohshima T."/>
        </authorList>
    </citation>
    <scope>NUCLEOTIDE SEQUENCE</scope>
</reference>
<evidence type="ECO:0000313" key="1">
    <source>
        <dbReference type="EMBL" id="BAN62910.1"/>
    </source>
</evidence>
<dbReference type="EMBL" id="AB823818">
    <property type="protein sequence ID" value="BAN62910.1"/>
    <property type="molecule type" value="Genomic_DNA"/>
</dbReference>
<keyword evidence="1" id="KW-0858">Xylan degradation</keyword>
<proteinExistence type="predicted"/>